<comment type="caution">
    <text evidence="4">The sequence shown here is derived from an EMBL/GenBank/DDBJ whole genome shotgun (WGS) entry which is preliminary data.</text>
</comment>
<dbReference type="Proteomes" id="UP000824260">
    <property type="component" value="Unassembled WGS sequence"/>
</dbReference>
<evidence type="ECO:0000313" key="4">
    <source>
        <dbReference type="EMBL" id="HIQ82567.1"/>
    </source>
</evidence>
<dbReference type="PANTHER" id="PTHR30036:SF8">
    <property type="entry name" value="ABC-TYPE SUGAR TRANSPORT SYSTEM PERIPLASMIC COMPONENT-LIKE PROTEIN"/>
    <property type="match status" value="1"/>
</dbReference>
<comment type="subcellular location">
    <subcellularLocation>
        <location evidence="1">Cell envelope</location>
    </subcellularLocation>
</comment>
<gene>
    <name evidence="4" type="ORF">IAA52_05635</name>
</gene>
<reference evidence="4" key="2">
    <citation type="journal article" date="2021" name="PeerJ">
        <title>Extensive microbial diversity within the chicken gut microbiome revealed by metagenomics and culture.</title>
        <authorList>
            <person name="Gilroy R."/>
            <person name="Ravi A."/>
            <person name="Getino M."/>
            <person name="Pursley I."/>
            <person name="Horton D.L."/>
            <person name="Alikhan N.F."/>
            <person name="Baker D."/>
            <person name="Gharbi K."/>
            <person name="Hall N."/>
            <person name="Watson M."/>
            <person name="Adriaenssens E.M."/>
            <person name="Foster-Nyarko E."/>
            <person name="Jarju S."/>
            <person name="Secka A."/>
            <person name="Antonio M."/>
            <person name="Oren A."/>
            <person name="Chaudhuri R.R."/>
            <person name="La Ragione R."/>
            <person name="Hildebrand F."/>
            <person name="Pallen M.J."/>
        </authorList>
    </citation>
    <scope>NUCLEOTIDE SEQUENCE</scope>
    <source>
        <strain evidence="4">ChiSjej6B24-2974</strain>
    </source>
</reference>
<name>A0A9D1CW06_9FIRM</name>
<feature type="chain" id="PRO_5039676955" evidence="2">
    <location>
        <begin position="33"/>
        <end position="355"/>
    </location>
</feature>
<proteinExistence type="predicted"/>
<sequence>MSRHARPFRRAWAALLACLASLAVCLCACAPAAPEEASPSPTPAVERRYALVVKDVTNPYMQRMFSGFEEACVSLGAQALLAGPEDISAEGQIACIEELIANGIDAIAIAANDRDALSPVLQSALAAGVKVVSLDSDVNPQDRLVHIQQASPEVIGRVLMQAAREMTGAEGAFAILTTTDSASNQALWVEWMLREIEENPDQYEKMTLVDTLYGLDLYEPSYELVSALVEEHPETAIVIAPTSVGILAAADAIRDAGASTLVTGLGLPSTMGDYIRDGLCPWMYLWNPIDVGYVAACAANALVCGEISGTVGEVLSAGDRGILKVTPSADGGSEIVVGNPYMFDSSNVAVWEEIF</sequence>
<protein>
    <submittedName>
        <fullName evidence="4">Substrate-binding domain-containing protein</fullName>
    </submittedName>
</protein>
<organism evidence="4 5">
    <name type="scientific">Candidatus Pullichristensenella stercorigallinarum</name>
    <dbReference type="NCBI Taxonomy" id="2840909"/>
    <lineage>
        <taxon>Bacteria</taxon>
        <taxon>Bacillati</taxon>
        <taxon>Bacillota</taxon>
        <taxon>Clostridia</taxon>
        <taxon>Candidatus Pullichristensenella</taxon>
    </lineage>
</organism>
<feature type="signal peptide" evidence="2">
    <location>
        <begin position="1"/>
        <end position="32"/>
    </location>
</feature>
<evidence type="ECO:0000256" key="1">
    <source>
        <dbReference type="ARBA" id="ARBA00004196"/>
    </source>
</evidence>
<dbReference type="EMBL" id="DVFZ01000054">
    <property type="protein sequence ID" value="HIQ82567.1"/>
    <property type="molecule type" value="Genomic_DNA"/>
</dbReference>
<dbReference type="InterPro" id="IPR028082">
    <property type="entry name" value="Peripla_BP_I"/>
</dbReference>
<dbReference type="AlphaFoldDB" id="A0A9D1CW06"/>
<dbReference type="InterPro" id="IPR050555">
    <property type="entry name" value="Bact_Solute-Bind_Prot2"/>
</dbReference>
<dbReference type="Pfam" id="PF13407">
    <property type="entry name" value="Peripla_BP_4"/>
    <property type="match status" value="1"/>
</dbReference>
<keyword evidence="2" id="KW-0732">Signal</keyword>
<reference evidence="4" key="1">
    <citation type="submission" date="2020-10" db="EMBL/GenBank/DDBJ databases">
        <authorList>
            <person name="Gilroy R."/>
        </authorList>
    </citation>
    <scope>NUCLEOTIDE SEQUENCE</scope>
    <source>
        <strain evidence="4">ChiSjej6B24-2974</strain>
    </source>
</reference>
<feature type="domain" description="Periplasmic binding protein" evidence="3">
    <location>
        <begin position="50"/>
        <end position="306"/>
    </location>
</feature>
<dbReference type="Gene3D" id="3.40.50.2300">
    <property type="match status" value="2"/>
</dbReference>
<dbReference type="PANTHER" id="PTHR30036">
    <property type="entry name" value="D-XYLOSE-BINDING PERIPLASMIC PROTEIN"/>
    <property type="match status" value="1"/>
</dbReference>
<evidence type="ECO:0000259" key="3">
    <source>
        <dbReference type="Pfam" id="PF13407"/>
    </source>
</evidence>
<evidence type="ECO:0000256" key="2">
    <source>
        <dbReference type="SAM" id="SignalP"/>
    </source>
</evidence>
<evidence type="ECO:0000313" key="5">
    <source>
        <dbReference type="Proteomes" id="UP000824260"/>
    </source>
</evidence>
<dbReference type="SUPFAM" id="SSF53822">
    <property type="entry name" value="Periplasmic binding protein-like I"/>
    <property type="match status" value="1"/>
</dbReference>
<accession>A0A9D1CW06</accession>
<dbReference type="InterPro" id="IPR025997">
    <property type="entry name" value="SBP_2_dom"/>
</dbReference>
<dbReference type="GO" id="GO:0030246">
    <property type="term" value="F:carbohydrate binding"/>
    <property type="evidence" value="ECO:0007669"/>
    <property type="project" value="TreeGrafter"/>
</dbReference>
<dbReference type="GO" id="GO:0030288">
    <property type="term" value="C:outer membrane-bounded periplasmic space"/>
    <property type="evidence" value="ECO:0007669"/>
    <property type="project" value="TreeGrafter"/>
</dbReference>